<dbReference type="Gene3D" id="3.30.1330.60">
    <property type="entry name" value="OmpA-like domain"/>
    <property type="match status" value="1"/>
</dbReference>
<evidence type="ECO:0000256" key="4">
    <source>
        <dbReference type="PROSITE-ProRule" id="PRU00473"/>
    </source>
</evidence>
<dbReference type="InterPro" id="IPR006690">
    <property type="entry name" value="OMPA-like_CS"/>
</dbReference>
<accession>A0A2D2D5Q6</accession>
<dbReference type="PRINTS" id="PR01021">
    <property type="entry name" value="OMPADOMAIN"/>
</dbReference>
<dbReference type="AlphaFoldDB" id="A0A2D2D5Q6"/>
<dbReference type="CDD" id="cd07185">
    <property type="entry name" value="OmpA_C-like"/>
    <property type="match status" value="1"/>
</dbReference>
<reference evidence="8" key="1">
    <citation type="submission" date="2017-10" db="EMBL/GenBank/DDBJ databases">
        <title>Completed PacBio SMRT sequence of Methylosinus trichosporium OB3b reveals presence of a third large plasmid.</title>
        <authorList>
            <person name="Charles T.C."/>
            <person name="Lynch M.D.J."/>
            <person name="Heil J.R."/>
            <person name="Cheng J."/>
        </authorList>
    </citation>
    <scope>NUCLEOTIDE SEQUENCE [LARGE SCALE GENOMIC DNA]</scope>
    <source>
        <strain evidence="8">OB3b</strain>
    </source>
</reference>
<dbReference type="Pfam" id="PF00691">
    <property type="entry name" value="OmpA"/>
    <property type="match status" value="1"/>
</dbReference>
<keyword evidence="5" id="KW-0732">Signal</keyword>
<dbReference type="InterPro" id="IPR006665">
    <property type="entry name" value="OmpA-like"/>
</dbReference>
<dbReference type="GO" id="GO:0009279">
    <property type="term" value="C:cell outer membrane"/>
    <property type="evidence" value="ECO:0007669"/>
    <property type="project" value="UniProtKB-SubCell"/>
</dbReference>
<name>A0A2D2D5Q6_METT3</name>
<dbReference type="SUPFAM" id="SSF103088">
    <property type="entry name" value="OmpA-like"/>
    <property type="match status" value="1"/>
</dbReference>
<evidence type="ECO:0000256" key="2">
    <source>
        <dbReference type="ARBA" id="ARBA00023136"/>
    </source>
</evidence>
<keyword evidence="8" id="KW-1185">Reference proteome</keyword>
<evidence type="ECO:0000256" key="3">
    <source>
        <dbReference type="ARBA" id="ARBA00023237"/>
    </source>
</evidence>
<comment type="subcellular location">
    <subcellularLocation>
        <location evidence="1">Cell outer membrane</location>
    </subcellularLocation>
</comment>
<keyword evidence="2 4" id="KW-0472">Membrane</keyword>
<feature type="chain" id="PRO_5013561551" evidence="5">
    <location>
        <begin position="27"/>
        <end position="209"/>
    </location>
</feature>
<evidence type="ECO:0000256" key="1">
    <source>
        <dbReference type="ARBA" id="ARBA00004442"/>
    </source>
</evidence>
<feature type="domain" description="OmpA-like" evidence="6">
    <location>
        <begin position="86"/>
        <end position="209"/>
    </location>
</feature>
<proteinExistence type="predicted"/>
<dbReference type="PANTHER" id="PTHR30329">
    <property type="entry name" value="STATOR ELEMENT OF FLAGELLAR MOTOR COMPLEX"/>
    <property type="match status" value="1"/>
</dbReference>
<evidence type="ECO:0000313" key="7">
    <source>
        <dbReference type="EMBL" id="ATQ70350.1"/>
    </source>
</evidence>
<evidence type="ECO:0000256" key="5">
    <source>
        <dbReference type="SAM" id="SignalP"/>
    </source>
</evidence>
<feature type="signal peptide" evidence="5">
    <location>
        <begin position="1"/>
        <end position="26"/>
    </location>
</feature>
<dbReference type="InterPro" id="IPR036737">
    <property type="entry name" value="OmpA-like_sf"/>
</dbReference>
<sequence>MSKSEPRLGRSAILAAGILFSVQGFAVAQDAATFVKALSQPVSRSISAAPSVMPEHIAQEQFVQGLGKRSANRSLTVSEVTQIDEIVATRREIDFEVNFALNSADLRDSDRKVVEQLGVALGEPALKGGTFLIMGHTDARGSAKLNQKLSERRANAVKKVLVAEYGVAPERLVAVGYGQTHLKNPNDGFASENRRVQVVNINAFKSAEN</sequence>
<keyword evidence="3" id="KW-0998">Cell outer membrane</keyword>
<evidence type="ECO:0000259" key="6">
    <source>
        <dbReference type="PROSITE" id="PS51123"/>
    </source>
</evidence>
<evidence type="ECO:0000313" key="8">
    <source>
        <dbReference type="Proteomes" id="UP000230709"/>
    </source>
</evidence>
<dbReference type="PROSITE" id="PS51123">
    <property type="entry name" value="OMPA_2"/>
    <property type="match status" value="1"/>
</dbReference>
<organism evidence="7 8">
    <name type="scientific">Methylosinus trichosporium (strain ATCC 35070 / NCIMB 11131 / UNIQEM 75 / OB3b)</name>
    <dbReference type="NCBI Taxonomy" id="595536"/>
    <lineage>
        <taxon>Bacteria</taxon>
        <taxon>Pseudomonadati</taxon>
        <taxon>Pseudomonadota</taxon>
        <taxon>Alphaproteobacteria</taxon>
        <taxon>Hyphomicrobiales</taxon>
        <taxon>Methylocystaceae</taxon>
        <taxon>Methylosinus</taxon>
    </lineage>
</organism>
<dbReference type="InterPro" id="IPR050330">
    <property type="entry name" value="Bact_OuterMem_StrucFunc"/>
</dbReference>
<protein>
    <submittedName>
        <fullName evidence="7">OmpA family protein</fullName>
    </submittedName>
</protein>
<dbReference type="InterPro" id="IPR006664">
    <property type="entry name" value="OMP_bac"/>
</dbReference>
<dbReference type="PROSITE" id="PS01068">
    <property type="entry name" value="OMPA_1"/>
    <property type="match status" value="1"/>
</dbReference>
<dbReference type="RefSeq" id="WP_003614044.1">
    <property type="nucleotide sequence ID" value="NZ_ADVE02000001.1"/>
</dbReference>
<dbReference type="EMBL" id="CP023737">
    <property type="protein sequence ID" value="ATQ70350.1"/>
    <property type="molecule type" value="Genomic_DNA"/>
</dbReference>
<dbReference type="KEGG" id="mtw:CQW49_11660"/>
<dbReference type="Proteomes" id="UP000230709">
    <property type="component" value="Chromosome"/>
</dbReference>
<dbReference type="PANTHER" id="PTHR30329:SF21">
    <property type="entry name" value="LIPOPROTEIN YIAD-RELATED"/>
    <property type="match status" value="1"/>
</dbReference>
<gene>
    <name evidence="7" type="ORF">CQW49_11660</name>
</gene>
<dbReference type="STRING" id="595536.GCA_000178815_02834"/>